<dbReference type="RefSeq" id="WP_188385091.1">
    <property type="nucleotide sequence ID" value="NZ_BMEY01000013.1"/>
</dbReference>
<comment type="caution">
    <text evidence="1">The sequence shown here is derived from an EMBL/GenBank/DDBJ whole genome shotgun (WGS) entry which is preliminary data.</text>
</comment>
<accession>A0A916S301</accession>
<dbReference type="EMBL" id="BMEY01000013">
    <property type="protein sequence ID" value="GGA81448.1"/>
    <property type="molecule type" value="Genomic_DNA"/>
</dbReference>
<sequence length="65" mass="7235">MESNCKNIISELQAIEIAESVIDGIVVEMGLNKDIYDLELLTYHGKTRIELDALTGNVINKNTID</sequence>
<reference evidence="1" key="1">
    <citation type="journal article" date="2014" name="Int. J. Syst. Evol. Microbiol.">
        <title>Complete genome sequence of Corynebacterium casei LMG S-19264T (=DSM 44701T), isolated from a smear-ripened cheese.</title>
        <authorList>
            <consortium name="US DOE Joint Genome Institute (JGI-PGF)"/>
            <person name="Walter F."/>
            <person name="Albersmeier A."/>
            <person name="Kalinowski J."/>
            <person name="Ruckert C."/>
        </authorList>
    </citation>
    <scope>NUCLEOTIDE SEQUENCE</scope>
    <source>
        <strain evidence="1">CGMCC 1.12408</strain>
    </source>
</reference>
<reference evidence="1" key="2">
    <citation type="submission" date="2020-09" db="EMBL/GenBank/DDBJ databases">
        <authorList>
            <person name="Sun Q."/>
            <person name="Zhou Y."/>
        </authorList>
    </citation>
    <scope>NUCLEOTIDE SEQUENCE</scope>
    <source>
        <strain evidence="1">CGMCC 1.12408</strain>
    </source>
</reference>
<proteinExistence type="predicted"/>
<dbReference type="Proteomes" id="UP000613512">
    <property type="component" value="Unassembled WGS sequence"/>
</dbReference>
<gene>
    <name evidence="1" type="ORF">GCM10008025_25950</name>
</gene>
<name>A0A916S301_9BACI</name>
<keyword evidence="2" id="KW-1185">Reference proteome</keyword>
<evidence type="ECO:0008006" key="3">
    <source>
        <dbReference type="Google" id="ProtNLM"/>
    </source>
</evidence>
<organism evidence="1 2">
    <name type="scientific">Ornithinibacillus halotolerans</name>
    <dbReference type="NCBI Taxonomy" id="1274357"/>
    <lineage>
        <taxon>Bacteria</taxon>
        <taxon>Bacillati</taxon>
        <taxon>Bacillota</taxon>
        <taxon>Bacilli</taxon>
        <taxon>Bacillales</taxon>
        <taxon>Bacillaceae</taxon>
        <taxon>Ornithinibacillus</taxon>
    </lineage>
</organism>
<protein>
    <recommendedName>
        <fullName evidence="3">PepSY domain-containing protein</fullName>
    </recommendedName>
</protein>
<evidence type="ECO:0000313" key="1">
    <source>
        <dbReference type="EMBL" id="GGA81448.1"/>
    </source>
</evidence>
<dbReference type="Gene3D" id="3.10.450.40">
    <property type="match status" value="1"/>
</dbReference>
<evidence type="ECO:0000313" key="2">
    <source>
        <dbReference type="Proteomes" id="UP000613512"/>
    </source>
</evidence>
<dbReference type="AlphaFoldDB" id="A0A916S301"/>